<protein>
    <submittedName>
        <fullName evidence="1">Uncharacterized protein</fullName>
    </submittedName>
</protein>
<name>A0A182XR35_ANOQN</name>
<reference evidence="1" key="1">
    <citation type="submission" date="2020-05" db="UniProtKB">
        <authorList>
            <consortium name="EnsemblMetazoa"/>
        </authorList>
    </citation>
    <scope>IDENTIFICATION</scope>
    <source>
        <strain evidence="1">SANGQUA</strain>
    </source>
</reference>
<evidence type="ECO:0000313" key="1">
    <source>
        <dbReference type="EnsemblMetazoa" id="AQUA014319-PA"/>
    </source>
</evidence>
<dbReference type="VEuPathDB" id="VectorBase:AQUA014319"/>
<proteinExistence type="predicted"/>
<dbReference type="EnsemblMetazoa" id="AQUA014319-RA">
    <property type="protein sequence ID" value="AQUA014319-PA"/>
    <property type="gene ID" value="AQUA014319"/>
</dbReference>
<organism evidence="1 2">
    <name type="scientific">Anopheles quadriannulatus</name>
    <name type="common">Mosquito</name>
    <dbReference type="NCBI Taxonomy" id="34691"/>
    <lineage>
        <taxon>Eukaryota</taxon>
        <taxon>Metazoa</taxon>
        <taxon>Ecdysozoa</taxon>
        <taxon>Arthropoda</taxon>
        <taxon>Hexapoda</taxon>
        <taxon>Insecta</taxon>
        <taxon>Pterygota</taxon>
        <taxon>Neoptera</taxon>
        <taxon>Endopterygota</taxon>
        <taxon>Diptera</taxon>
        <taxon>Nematocera</taxon>
        <taxon>Culicoidea</taxon>
        <taxon>Culicidae</taxon>
        <taxon>Anophelinae</taxon>
        <taxon>Anopheles</taxon>
    </lineage>
</organism>
<keyword evidence="2" id="KW-1185">Reference proteome</keyword>
<sequence>CVVALPPPPLPCFATGNLEPSHSSELFICCCTFVPIDTCRCVQSFFVCVCDHVTFPKISVTGALWSFPIGRRERRGETLTQSI</sequence>
<evidence type="ECO:0000313" key="2">
    <source>
        <dbReference type="Proteomes" id="UP000076407"/>
    </source>
</evidence>
<dbReference type="AlphaFoldDB" id="A0A182XR35"/>
<accession>A0A182XR35</accession>
<dbReference type="Proteomes" id="UP000076407">
    <property type="component" value="Unassembled WGS sequence"/>
</dbReference>